<dbReference type="Proteomes" id="UP001141806">
    <property type="component" value="Unassembled WGS sequence"/>
</dbReference>
<dbReference type="InterPro" id="IPR017930">
    <property type="entry name" value="Myb_dom"/>
</dbReference>
<comment type="caution">
    <text evidence="11">The sequence shown here is derived from an EMBL/GenBank/DDBJ whole genome shotgun (WGS) entry which is preliminary data.</text>
</comment>
<sequence>MVPNNGSVNTSNNNDASGGGSGGGGGSSGSLKKGPWTAAEDAILMEYVKKHGEGNWNAVQKNSGLSRCGKSCRLRWANHLRPNLKKGSFSPDEERLILELHAKLGNKWARMAAQLPGRTDNEIKNYWNTRVKRRQRAGLPLYPQDIQKQAASFHQNQNNQLRPSPSAPPSAPAQHPSTQQQQSHKPNFGSPLSLLDPVNFHVTTPLLGHHPSPFLQTPFHRFKRFRENDSIGFSLPFSATPPQPNHPSHLFNQGLSTQMPRAPSLQLNSSNFDFNPPSLILGTTPFETDRGSPFSMKMELPSSQLPQPADRATAALGTTTNEYRLASPLGQSNSGLLDALFLESKAIAGSEDSRRDGLSEEKCGFDALVSVSEAPPSGSIFCESATTPPPLASASHWDDSSPVHSSAGLKRKKEGTDEINSADDELNSLLDIMPSTMRVPEWYSDSGEMSGVTDDEIGLEMQQIASSLSAPNTTDPDWTSWNNIPGIC</sequence>
<dbReference type="FunFam" id="1.10.10.60:FF:000404">
    <property type="entry name" value="Transcription factor MYB97"/>
    <property type="match status" value="1"/>
</dbReference>
<keyword evidence="5" id="KW-0010">Activator</keyword>
<evidence type="ECO:0000256" key="8">
    <source>
        <dbReference type="SAM" id="MobiDB-lite"/>
    </source>
</evidence>
<dbReference type="PROSITE" id="PS50090">
    <property type="entry name" value="MYB_LIKE"/>
    <property type="match status" value="2"/>
</dbReference>
<feature type="compositionally biased region" description="Low complexity" evidence="8">
    <location>
        <begin position="172"/>
        <end position="183"/>
    </location>
</feature>
<keyword evidence="12" id="KW-1185">Reference proteome</keyword>
<feature type="region of interest" description="Disordered" evidence="8">
    <location>
        <begin position="390"/>
        <end position="416"/>
    </location>
</feature>
<keyword evidence="6" id="KW-0804">Transcription</keyword>
<dbReference type="GO" id="GO:0090406">
    <property type="term" value="C:pollen tube"/>
    <property type="evidence" value="ECO:0007669"/>
    <property type="project" value="UniProtKB-ARBA"/>
</dbReference>
<feature type="compositionally biased region" description="Low complexity" evidence="8">
    <location>
        <begin position="1"/>
        <end position="14"/>
    </location>
</feature>
<feature type="region of interest" description="Disordered" evidence="8">
    <location>
        <begin position="1"/>
        <end position="34"/>
    </location>
</feature>
<evidence type="ECO:0000259" key="10">
    <source>
        <dbReference type="PROSITE" id="PS51294"/>
    </source>
</evidence>
<feature type="domain" description="HTH myb-type" evidence="10">
    <location>
        <begin position="81"/>
        <end position="135"/>
    </location>
</feature>
<dbReference type="EMBL" id="JAMYWD010000003">
    <property type="protein sequence ID" value="KAJ4977427.1"/>
    <property type="molecule type" value="Genomic_DNA"/>
</dbReference>
<dbReference type="PROSITE" id="PS51294">
    <property type="entry name" value="HTH_MYB"/>
    <property type="match status" value="2"/>
</dbReference>
<evidence type="ECO:0000256" key="3">
    <source>
        <dbReference type="ARBA" id="ARBA00023015"/>
    </source>
</evidence>
<dbReference type="PANTHER" id="PTHR47995:SF18">
    <property type="entry name" value="TRANSCRIPTION FACTOR MYB65"/>
    <property type="match status" value="1"/>
</dbReference>
<dbReference type="InterPro" id="IPR009057">
    <property type="entry name" value="Homeodomain-like_sf"/>
</dbReference>
<dbReference type="SUPFAM" id="SSF46689">
    <property type="entry name" value="Homeodomain-like"/>
    <property type="match status" value="1"/>
</dbReference>
<evidence type="ECO:0000313" key="12">
    <source>
        <dbReference type="Proteomes" id="UP001141806"/>
    </source>
</evidence>
<dbReference type="InterPro" id="IPR001005">
    <property type="entry name" value="SANT/Myb"/>
</dbReference>
<name>A0A9Q0QZG1_9MAGN</name>
<dbReference type="GO" id="GO:0048235">
    <property type="term" value="P:pollen sperm cell differentiation"/>
    <property type="evidence" value="ECO:0007669"/>
    <property type="project" value="UniProtKB-ARBA"/>
</dbReference>
<feature type="compositionally biased region" description="Gly residues" evidence="8">
    <location>
        <begin position="17"/>
        <end position="28"/>
    </location>
</feature>
<evidence type="ECO:0000256" key="4">
    <source>
        <dbReference type="ARBA" id="ARBA00023125"/>
    </source>
</evidence>
<dbReference type="PANTHER" id="PTHR47995">
    <property type="entry name" value="TRANSCRIPTION FACTOR MYB33-RELATED"/>
    <property type="match status" value="1"/>
</dbReference>
<dbReference type="Gene3D" id="1.10.10.60">
    <property type="entry name" value="Homeodomain-like"/>
    <property type="match status" value="2"/>
</dbReference>
<dbReference type="AlphaFoldDB" id="A0A9Q0QZG1"/>
<protein>
    <submittedName>
        <fullName evidence="11">Uncharacterized protein</fullName>
    </submittedName>
</protein>
<gene>
    <name evidence="11" type="ORF">NE237_002533</name>
</gene>
<evidence type="ECO:0000259" key="9">
    <source>
        <dbReference type="PROSITE" id="PS50090"/>
    </source>
</evidence>
<dbReference type="Pfam" id="PF00249">
    <property type="entry name" value="Myb_DNA-binding"/>
    <property type="match status" value="2"/>
</dbReference>
<keyword evidence="3" id="KW-0805">Transcription regulation</keyword>
<dbReference type="OrthoDB" id="2143914at2759"/>
<evidence type="ECO:0000313" key="11">
    <source>
        <dbReference type="EMBL" id="KAJ4977427.1"/>
    </source>
</evidence>
<organism evidence="11 12">
    <name type="scientific">Protea cynaroides</name>
    <dbReference type="NCBI Taxonomy" id="273540"/>
    <lineage>
        <taxon>Eukaryota</taxon>
        <taxon>Viridiplantae</taxon>
        <taxon>Streptophyta</taxon>
        <taxon>Embryophyta</taxon>
        <taxon>Tracheophyta</taxon>
        <taxon>Spermatophyta</taxon>
        <taxon>Magnoliopsida</taxon>
        <taxon>Proteales</taxon>
        <taxon>Proteaceae</taxon>
        <taxon>Protea</taxon>
    </lineage>
</organism>
<evidence type="ECO:0000256" key="2">
    <source>
        <dbReference type="ARBA" id="ARBA00022737"/>
    </source>
</evidence>
<dbReference type="GO" id="GO:0003700">
    <property type="term" value="F:DNA-binding transcription factor activity"/>
    <property type="evidence" value="ECO:0007669"/>
    <property type="project" value="UniProtKB-ARBA"/>
</dbReference>
<comment type="subcellular location">
    <subcellularLocation>
        <location evidence="1">Nucleus</location>
    </subcellularLocation>
</comment>
<dbReference type="FunFam" id="1.10.10.60:FF:000001">
    <property type="entry name" value="MYB-related transcription factor"/>
    <property type="match status" value="1"/>
</dbReference>
<evidence type="ECO:0000256" key="7">
    <source>
        <dbReference type="ARBA" id="ARBA00023242"/>
    </source>
</evidence>
<keyword evidence="7" id="KW-0539">Nucleus</keyword>
<evidence type="ECO:0000256" key="1">
    <source>
        <dbReference type="ARBA" id="ARBA00004123"/>
    </source>
</evidence>
<feature type="region of interest" description="Disordered" evidence="8">
    <location>
        <begin position="154"/>
        <end position="192"/>
    </location>
</feature>
<keyword evidence="4" id="KW-0238">DNA-binding</keyword>
<feature type="domain" description="Myb-like" evidence="9">
    <location>
        <begin position="81"/>
        <end position="131"/>
    </location>
</feature>
<reference evidence="11" key="1">
    <citation type="journal article" date="2023" name="Plant J.">
        <title>The genome of the king protea, Protea cynaroides.</title>
        <authorList>
            <person name="Chang J."/>
            <person name="Duong T.A."/>
            <person name="Schoeman C."/>
            <person name="Ma X."/>
            <person name="Roodt D."/>
            <person name="Barker N."/>
            <person name="Li Z."/>
            <person name="Van de Peer Y."/>
            <person name="Mizrachi E."/>
        </authorList>
    </citation>
    <scope>NUCLEOTIDE SEQUENCE</scope>
    <source>
        <tissue evidence="11">Young leaves</tissue>
    </source>
</reference>
<dbReference type="SMART" id="SM00717">
    <property type="entry name" value="SANT"/>
    <property type="match status" value="2"/>
</dbReference>
<keyword evidence="2" id="KW-0677">Repeat</keyword>
<dbReference type="GO" id="GO:0080092">
    <property type="term" value="P:regulation of pollen tube growth"/>
    <property type="evidence" value="ECO:0007669"/>
    <property type="project" value="UniProtKB-ARBA"/>
</dbReference>
<dbReference type="CDD" id="cd00167">
    <property type="entry name" value="SANT"/>
    <property type="match status" value="2"/>
</dbReference>
<dbReference type="GO" id="GO:0003677">
    <property type="term" value="F:DNA binding"/>
    <property type="evidence" value="ECO:0007669"/>
    <property type="project" value="UniProtKB-KW"/>
</dbReference>
<feature type="domain" description="Myb-like" evidence="9">
    <location>
        <begin position="28"/>
        <end position="80"/>
    </location>
</feature>
<dbReference type="GO" id="GO:0005634">
    <property type="term" value="C:nucleus"/>
    <property type="evidence" value="ECO:0007669"/>
    <property type="project" value="UniProtKB-SubCell"/>
</dbReference>
<feature type="domain" description="HTH myb-type" evidence="10">
    <location>
        <begin position="30"/>
        <end position="80"/>
    </location>
</feature>
<proteinExistence type="predicted"/>
<accession>A0A9Q0QZG1</accession>
<evidence type="ECO:0000256" key="6">
    <source>
        <dbReference type="ARBA" id="ARBA00023163"/>
    </source>
</evidence>
<evidence type="ECO:0000256" key="5">
    <source>
        <dbReference type="ARBA" id="ARBA00023159"/>
    </source>
</evidence>